<feature type="signal peptide" evidence="1">
    <location>
        <begin position="1"/>
        <end position="21"/>
    </location>
</feature>
<sequence length="272" mass="29129">MAPSWLITLLLTAAVLPIASAMVDQDLGFNAFSKNTGVSIVNVNFTAGTGKTRQLNATIWFPKDGVQNGLPFLYMLNGFNVESYWYSSLMQTLAGKGYLAAAVDYHQPSKFPQSQPPKPGCPNDTVDVTTAGTLNTVWDYLFKEDQEHMPLDLAAALNHLSPDAAKSLVLLGHSYGGSTAYSVLTGKCDDASGLQGKSDPAANLDTGCYGYSPIIDPTNGRNVLKGLVVYEGLPYQMPITPLLPGTFAMEISGQYKGAKEAKTDDPSMQFIA</sequence>
<evidence type="ECO:0000313" key="3">
    <source>
        <dbReference type="Proteomes" id="UP001465755"/>
    </source>
</evidence>
<dbReference type="EMBL" id="JALJOQ010000026">
    <property type="protein sequence ID" value="KAK9808219.1"/>
    <property type="molecule type" value="Genomic_DNA"/>
</dbReference>
<keyword evidence="3" id="KW-1185">Reference proteome</keyword>
<organism evidence="2 3">
    <name type="scientific">Symbiochloris irregularis</name>
    <dbReference type="NCBI Taxonomy" id="706552"/>
    <lineage>
        <taxon>Eukaryota</taxon>
        <taxon>Viridiplantae</taxon>
        <taxon>Chlorophyta</taxon>
        <taxon>core chlorophytes</taxon>
        <taxon>Trebouxiophyceae</taxon>
        <taxon>Trebouxiales</taxon>
        <taxon>Trebouxiaceae</taxon>
        <taxon>Symbiochloris</taxon>
    </lineage>
</organism>
<dbReference type="SUPFAM" id="SSF53474">
    <property type="entry name" value="alpha/beta-Hydrolases"/>
    <property type="match status" value="1"/>
</dbReference>
<dbReference type="Gene3D" id="3.40.50.1820">
    <property type="entry name" value="alpha/beta hydrolase"/>
    <property type="match status" value="1"/>
</dbReference>
<proteinExistence type="predicted"/>
<dbReference type="InterPro" id="IPR029058">
    <property type="entry name" value="AB_hydrolase_fold"/>
</dbReference>
<dbReference type="InterPro" id="IPR017395">
    <property type="entry name" value="Chlorophyllase-like"/>
</dbReference>
<dbReference type="AlphaFoldDB" id="A0AAW1PJH6"/>
<dbReference type="Pfam" id="PF07224">
    <property type="entry name" value="Chlorophyllase"/>
    <property type="match status" value="1"/>
</dbReference>
<accession>A0AAW1PJH6</accession>
<feature type="chain" id="PRO_5043475134" description="Chlorophyllase" evidence="1">
    <location>
        <begin position="22"/>
        <end position="272"/>
    </location>
</feature>
<evidence type="ECO:0000256" key="1">
    <source>
        <dbReference type="SAM" id="SignalP"/>
    </source>
</evidence>
<dbReference type="Proteomes" id="UP001465755">
    <property type="component" value="Unassembled WGS sequence"/>
</dbReference>
<comment type="caution">
    <text evidence="2">The sequence shown here is derived from an EMBL/GenBank/DDBJ whole genome shotgun (WGS) entry which is preliminary data.</text>
</comment>
<evidence type="ECO:0008006" key="4">
    <source>
        <dbReference type="Google" id="ProtNLM"/>
    </source>
</evidence>
<protein>
    <recommendedName>
        <fullName evidence="4">Chlorophyllase</fullName>
    </recommendedName>
</protein>
<evidence type="ECO:0000313" key="2">
    <source>
        <dbReference type="EMBL" id="KAK9808219.1"/>
    </source>
</evidence>
<gene>
    <name evidence="2" type="ORF">WJX73_010300</name>
</gene>
<keyword evidence="1" id="KW-0732">Signal</keyword>
<reference evidence="2 3" key="1">
    <citation type="journal article" date="2024" name="Nat. Commun.">
        <title>Phylogenomics reveals the evolutionary origins of lichenization in chlorophyte algae.</title>
        <authorList>
            <person name="Puginier C."/>
            <person name="Libourel C."/>
            <person name="Otte J."/>
            <person name="Skaloud P."/>
            <person name="Haon M."/>
            <person name="Grisel S."/>
            <person name="Petersen M."/>
            <person name="Berrin J.G."/>
            <person name="Delaux P.M."/>
            <person name="Dal Grande F."/>
            <person name="Keller J."/>
        </authorList>
    </citation>
    <scope>NUCLEOTIDE SEQUENCE [LARGE SCALE GENOMIC DNA]</scope>
    <source>
        <strain evidence="2 3">SAG 2036</strain>
    </source>
</reference>
<name>A0AAW1PJH6_9CHLO</name>